<reference evidence="4" key="1">
    <citation type="submission" date="2016-11" db="EMBL/GenBank/DDBJ databases">
        <authorList>
            <person name="Varghese N."/>
            <person name="Submissions S."/>
        </authorList>
    </citation>
    <scope>NUCLEOTIDE SEQUENCE [LARGE SCALE GENOMIC DNA]</scope>
    <source>
        <strain evidence="4">DSM 22623</strain>
    </source>
</reference>
<dbReference type="EMBL" id="FQYP01000007">
    <property type="protein sequence ID" value="SHJ33891.1"/>
    <property type="molecule type" value="Genomic_DNA"/>
</dbReference>
<keyword evidence="1" id="KW-1133">Transmembrane helix</keyword>
<feature type="non-terminal residue" evidence="3">
    <location>
        <position position="1"/>
    </location>
</feature>
<dbReference type="STRING" id="570521.SAMN04488508_107369"/>
<organism evidence="3 4">
    <name type="scientific">Aquimarina spongiae</name>
    <dbReference type="NCBI Taxonomy" id="570521"/>
    <lineage>
        <taxon>Bacteria</taxon>
        <taxon>Pseudomonadati</taxon>
        <taxon>Bacteroidota</taxon>
        <taxon>Flavobacteriia</taxon>
        <taxon>Flavobacteriales</taxon>
        <taxon>Flavobacteriaceae</taxon>
        <taxon>Aquimarina</taxon>
    </lineage>
</organism>
<evidence type="ECO:0000256" key="1">
    <source>
        <dbReference type="SAM" id="Phobius"/>
    </source>
</evidence>
<dbReference type="PANTHER" id="PTHR10098:SF108">
    <property type="entry name" value="TETRATRICOPEPTIDE REPEAT PROTEIN 28"/>
    <property type="match status" value="1"/>
</dbReference>
<keyword evidence="1" id="KW-0472">Membrane</keyword>
<proteinExistence type="predicted"/>
<evidence type="ECO:0000313" key="3">
    <source>
        <dbReference type="EMBL" id="SHJ33891.1"/>
    </source>
</evidence>
<evidence type="ECO:0000313" key="4">
    <source>
        <dbReference type="Proteomes" id="UP000184432"/>
    </source>
</evidence>
<dbReference type="Pfam" id="PF12770">
    <property type="entry name" value="CHAT"/>
    <property type="match status" value="1"/>
</dbReference>
<dbReference type="PANTHER" id="PTHR10098">
    <property type="entry name" value="RAPSYN-RELATED"/>
    <property type="match status" value="1"/>
</dbReference>
<keyword evidence="4" id="KW-1185">Reference proteome</keyword>
<name>A0A1M6IHF1_9FLAO</name>
<accession>A0A1M6IHF1</accession>
<dbReference type="OrthoDB" id="9771112at2"/>
<gene>
    <name evidence="3" type="ORF">SAMN04488508_107369</name>
</gene>
<sequence>QSDANNPKELPYLVKEYIISYANSATLLFDAFKEPKREDVAEECLAFSFTDSTSVEQTKTMSLAALRDTGDDLPGTREEIKAISNIIDGQYYFGSQAIETNFKKNANKYNILHLALHGEVDNERPENSRLFFTKSNDTIEDNFLYSHELFALDIPAELTVLSACNTGSGKIAKGEGIMSLGNAFQYAGTKSLLLTSWEVSDQTTPKLMKYFYTNLKKGMNKAEALQQAKLQYINTADVNRVAPFYWGGFYLVGDPEPIQFANNNWWYWLIAGVMVLLILLLIRKTRRG</sequence>
<feature type="domain" description="CHAT" evidence="2">
    <location>
        <begin position="8"/>
        <end position="254"/>
    </location>
</feature>
<evidence type="ECO:0000259" key="2">
    <source>
        <dbReference type="Pfam" id="PF12770"/>
    </source>
</evidence>
<dbReference type="RefSeq" id="WP_139242036.1">
    <property type="nucleotide sequence ID" value="NZ_FQYP01000007.1"/>
</dbReference>
<dbReference type="AlphaFoldDB" id="A0A1M6IHF1"/>
<keyword evidence="1" id="KW-0812">Transmembrane</keyword>
<dbReference type="InterPro" id="IPR024983">
    <property type="entry name" value="CHAT_dom"/>
</dbReference>
<dbReference type="Proteomes" id="UP000184432">
    <property type="component" value="Unassembled WGS sequence"/>
</dbReference>
<feature type="transmembrane region" description="Helical" evidence="1">
    <location>
        <begin position="265"/>
        <end position="282"/>
    </location>
</feature>
<protein>
    <submittedName>
        <fullName evidence="3">CHAT domain-containing protein</fullName>
    </submittedName>
</protein>